<gene>
    <name evidence="6" type="ORF">SSP0437_LOCUS4079</name>
</gene>
<dbReference type="EMBL" id="HBGL01005301">
    <property type="protein sequence ID" value="CAD9292919.1"/>
    <property type="molecule type" value="Transcribed_RNA"/>
</dbReference>
<dbReference type="InterPro" id="IPR028877">
    <property type="entry name" value="Ribosomal_eL20"/>
</dbReference>
<comment type="similarity">
    <text evidence="1 4">Belongs to the eukaryotic ribosomal protein eL20 family.</text>
</comment>
<dbReference type="HAMAP" id="MF_00273">
    <property type="entry name" value="Ribosomal_eL20"/>
    <property type="match status" value="1"/>
</dbReference>
<dbReference type="Gene3D" id="3.10.20.10">
    <property type="match status" value="2"/>
</dbReference>
<dbReference type="GO" id="GO:0003735">
    <property type="term" value="F:structural constituent of ribosome"/>
    <property type="evidence" value="ECO:0007669"/>
    <property type="project" value="InterPro"/>
</dbReference>
<dbReference type="SUPFAM" id="SSF160374">
    <property type="entry name" value="RplX-like"/>
    <property type="match status" value="1"/>
</dbReference>
<dbReference type="PIRSF" id="PIRSF002190">
    <property type="entry name" value="Ribosomal_L18a"/>
    <property type="match status" value="1"/>
</dbReference>
<proteinExistence type="inferred from homology"/>
<accession>A0A7S1VBS1</accession>
<dbReference type="FunFam" id="3.10.20.10:FF:000002">
    <property type="entry name" value="60S ribosomal protein L18a"/>
    <property type="match status" value="1"/>
</dbReference>
<name>A0A7S1VBS1_9EUKA</name>
<evidence type="ECO:0000256" key="2">
    <source>
        <dbReference type="ARBA" id="ARBA00022980"/>
    </source>
</evidence>
<dbReference type="Pfam" id="PF01775">
    <property type="entry name" value="Ribosomal_L18A"/>
    <property type="match status" value="1"/>
</dbReference>
<dbReference type="AlphaFoldDB" id="A0A7S1VBS1"/>
<evidence type="ECO:0000256" key="4">
    <source>
        <dbReference type="PIRNR" id="PIRNR002190"/>
    </source>
</evidence>
<evidence type="ECO:0000256" key="3">
    <source>
        <dbReference type="ARBA" id="ARBA00023274"/>
    </source>
</evidence>
<evidence type="ECO:0000259" key="5">
    <source>
        <dbReference type="Pfam" id="PF01775"/>
    </source>
</evidence>
<dbReference type="GO" id="GO:0005840">
    <property type="term" value="C:ribosome"/>
    <property type="evidence" value="ECO:0007669"/>
    <property type="project" value="UniProtKB-KW"/>
</dbReference>
<sequence>MPLKEYMVMGRRNPTAVFPDPQIFRMRIFAPNEVVAKSRFWYFAKLHISQLKKSTGEILACSVIHEKKPLRVKNFGIWLRYDSRSGTHNMYKEYRDLTRTGAVEQMYQEMSGRHRCRWSSLRIIRVDEITASQARRKATVQMLNNKLKFPLPAHGVHVPKPKEHRPTFIYGTPSLSFS</sequence>
<reference evidence="6" key="1">
    <citation type="submission" date="2021-01" db="EMBL/GenBank/DDBJ databases">
        <authorList>
            <person name="Corre E."/>
            <person name="Pelletier E."/>
            <person name="Niang G."/>
            <person name="Scheremetjew M."/>
            <person name="Finn R."/>
            <person name="Kale V."/>
            <person name="Holt S."/>
            <person name="Cochrane G."/>
            <person name="Meng A."/>
            <person name="Brown T."/>
            <person name="Cohen L."/>
        </authorList>
    </citation>
    <scope>NUCLEOTIDE SEQUENCE</scope>
    <source>
        <strain evidence="6">ATCC 50979</strain>
    </source>
</reference>
<evidence type="ECO:0000313" key="6">
    <source>
        <dbReference type="EMBL" id="CAD9292919.1"/>
    </source>
</evidence>
<keyword evidence="3 4" id="KW-0687">Ribonucleoprotein</keyword>
<dbReference type="FunFam" id="3.10.20.10:FF:000001">
    <property type="entry name" value="60S ribosomal protein L18a"/>
    <property type="match status" value="1"/>
</dbReference>
<feature type="domain" description="Large ribosomal subunit protein eL20" evidence="5">
    <location>
        <begin position="3"/>
        <end position="126"/>
    </location>
</feature>
<keyword evidence="2 4" id="KW-0689">Ribosomal protein</keyword>
<dbReference type="InterPro" id="IPR021138">
    <property type="entry name" value="Ribosomal_eL20_eukaryotes"/>
</dbReference>
<dbReference type="InterPro" id="IPR023573">
    <property type="entry name" value="Ribosomal_eL20_dom"/>
</dbReference>
<dbReference type="GO" id="GO:1990904">
    <property type="term" value="C:ribonucleoprotein complex"/>
    <property type="evidence" value="ECO:0007669"/>
    <property type="project" value="UniProtKB-KW"/>
</dbReference>
<protein>
    <recommendedName>
        <fullName evidence="4">60S ribosomal protein L18a</fullName>
    </recommendedName>
</protein>
<evidence type="ECO:0000256" key="1">
    <source>
        <dbReference type="ARBA" id="ARBA00009362"/>
    </source>
</evidence>
<dbReference type="PANTHER" id="PTHR10052">
    <property type="entry name" value="60S RIBOSOMAL PROTEIN L18A"/>
    <property type="match status" value="1"/>
</dbReference>
<dbReference type="GO" id="GO:0006412">
    <property type="term" value="P:translation"/>
    <property type="evidence" value="ECO:0007669"/>
    <property type="project" value="InterPro"/>
</dbReference>
<organism evidence="6">
    <name type="scientific">Sexangularia sp. CB-2014</name>
    <dbReference type="NCBI Taxonomy" id="1486929"/>
    <lineage>
        <taxon>Eukaryota</taxon>
        <taxon>Amoebozoa</taxon>
        <taxon>Tubulinea</taxon>
        <taxon>Elardia</taxon>
        <taxon>Arcellinida</taxon>
        <taxon>Arcellinida incertae sedis</taxon>
        <taxon>Sexangularia</taxon>
    </lineage>
</organism>